<accession>A0A5B7DZI1</accession>
<evidence type="ECO:0000313" key="2">
    <source>
        <dbReference type="Proteomes" id="UP000324222"/>
    </source>
</evidence>
<dbReference type="AlphaFoldDB" id="A0A5B7DZI1"/>
<protein>
    <submittedName>
        <fullName evidence="1">Uncharacterized protein</fullName>
    </submittedName>
</protein>
<dbReference type="Proteomes" id="UP000324222">
    <property type="component" value="Unassembled WGS sequence"/>
</dbReference>
<reference evidence="1 2" key="1">
    <citation type="submission" date="2019-05" db="EMBL/GenBank/DDBJ databases">
        <title>Another draft genome of Portunus trituberculatus and its Hox gene families provides insights of decapod evolution.</title>
        <authorList>
            <person name="Jeong J.-H."/>
            <person name="Song I."/>
            <person name="Kim S."/>
            <person name="Choi T."/>
            <person name="Kim D."/>
            <person name="Ryu S."/>
            <person name="Kim W."/>
        </authorList>
    </citation>
    <scope>NUCLEOTIDE SEQUENCE [LARGE SCALE GENOMIC DNA]</scope>
    <source>
        <tissue evidence="1">Muscle</tissue>
    </source>
</reference>
<sequence length="98" mass="11465">MEEDDAMDGMVGAAQDVNKGLGARPRRIRSEIIETPLGLRQLGEWSREREFLGFKEERVTMRRIIIMDKELKALKEMVAIMFEKQDQLIMENLELRDV</sequence>
<name>A0A5B7DZI1_PORTR</name>
<evidence type="ECO:0000313" key="1">
    <source>
        <dbReference type="EMBL" id="MPC26497.1"/>
    </source>
</evidence>
<dbReference type="EMBL" id="VSRR010001606">
    <property type="protein sequence ID" value="MPC26497.1"/>
    <property type="molecule type" value="Genomic_DNA"/>
</dbReference>
<keyword evidence="2" id="KW-1185">Reference proteome</keyword>
<proteinExistence type="predicted"/>
<comment type="caution">
    <text evidence="1">The sequence shown here is derived from an EMBL/GenBank/DDBJ whole genome shotgun (WGS) entry which is preliminary data.</text>
</comment>
<organism evidence="1 2">
    <name type="scientific">Portunus trituberculatus</name>
    <name type="common">Swimming crab</name>
    <name type="synonym">Neptunus trituberculatus</name>
    <dbReference type="NCBI Taxonomy" id="210409"/>
    <lineage>
        <taxon>Eukaryota</taxon>
        <taxon>Metazoa</taxon>
        <taxon>Ecdysozoa</taxon>
        <taxon>Arthropoda</taxon>
        <taxon>Crustacea</taxon>
        <taxon>Multicrustacea</taxon>
        <taxon>Malacostraca</taxon>
        <taxon>Eumalacostraca</taxon>
        <taxon>Eucarida</taxon>
        <taxon>Decapoda</taxon>
        <taxon>Pleocyemata</taxon>
        <taxon>Brachyura</taxon>
        <taxon>Eubrachyura</taxon>
        <taxon>Portunoidea</taxon>
        <taxon>Portunidae</taxon>
        <taxon>Portuninae</taxon>
        <taxon>Portunus</taxon>
    </lineage>
</organism>
<gene>
    <name evidence="1" type="ORF">E2C01_019638</name>
</gene>